<feature type="compositionally biased region" description="Basic and acidic residues" evidence="5">
    <location>
        <begin position="451"/>
        <end position="470"/>
    </location>
</feature>
<organism evidence="7 8">
    <name type="scientific">Tigriopus californicus</name>
    <name type="common">Marine copepod</name>
    <dbReference type="NCBI Taxonomy" id="6832"/>
    <lineage>
        <taxon>Eukaryota</taxon>
        <taxon>Metazoa</taxon>
        <taxon>Ecdysozoa</taxon>
        <taxon>Arthropoda</taxon>
        <taxon>Crustacea</taxon>
        <taxon>Multicrustacea</taxon>
        <taxon>Hexanauplia</taxon>
        <taxon>Copepoda</taxon>
        <taxon>Harpacticoida</taxon>
        <taxon>Harpacticidae</taxon>
        <taxon>Tigriopus</taxon>
    </lineage>
</organism>
<dbReference type="Pfam" id="PF02437">
    <property type="entry name" value="Ski_Sno_DHD"/>
    <property type="match status" value="1"/>
</dbReference>
<feature type="compositionally biased region" description="Polar residues" evidence="5">
    <location>
        <begin position="36"/>
        <end position="47"/>
    </location>
</feature>
<dbReference type="GO" id="GO:0000978">
    <property type="term" value="F:RNA polymerase II cis-regulatory region sequence-specific DNA binding"/>
    <property type="evidence" value="ECO:0007669"/>
    <property type="project" value="TreeGrafter"/>
</dbReference>
<feature type="region of interest" description="Disordered" evidence="5">
    <location>
        <begin position="735"/>
        <end position="862"/>
    </location>
</feature>
<dbReference type="GO" id="GO:0005667">
    <property type="term" value="C:transcription regulator complex"/>
    <property type="evidence" value="ECO:0007669"/>
    <property type="project" value="TreeGrafter"/>
</dbReference>
<dbReference type="CDD" id="cd21081">
    <property type="entry name" value="DHD_Dac"/>
    <property type="match status" value="1"/>
</dbReference>
<accession>A0A553P885</accession>
<dbReference type="OMA" id="YKDCTTS"/>
<feature type="region of interest" description="Disordered" evidence="5">
    <location>
        <begin position="447"/>
        <end position="583"/>
    </location>
</feature>
<evidence type="ECO:0000256" key="4">
    <source>
        <dbReference type="SAM" id="Coils"/>
    </source>
</evidence>
<evidence type="ECO:0000259" key="6">
    <source>
        <dbReference type="Pfam" id="PF02437"/>
    </source>
</evidence>
<dbReference type="Gene3D" id="3.10.260.20">
    <property type="entry name" value="Ski"/>
    <property type="match status" value="1"/>
</dbReference>
<keyword evidence="8" id="KW-1185">Reference proteome</keyword>
<keyword evidence="4" id="KW-0175">Coiled coil</keyword>
<comment type="caution">
    <text evidence="7">The sequence shown here is derived from an EMBL/GenBank/DDBJ whole genome shotgun (WGS) entry which is preliminary data.</text>
</comment>
<dbReference type="AlphaFoldDB" id="A0A553P885"/>
<protein>
    <recommendedName>
        <fullName evidence="6">SKI/SNO/DAC domain-containing protein</fullName>
    </recommendedName>
</protein>
<dbReference type="InterPro" id="IPR003380">
    <property type="entry name" value="SKI/SNO/DAC"/>
</dbReference>
<comment type="similarity">
    <text evidence="3">Belongs to the DACH/dachshund family.</text>
</comment>
<dbReference type="GO" id="GO:0000981">
    <property type="term" value="F:DNA-binding transcription factor activity, RNA polymerase II-specific"/>
    <property type="evidence" value="ECO:0007669"/>
    <property type="project" value="TreeGrafter"/>
</dbReference>
<dbReference type="InterPro" id="IPR009061">
    <property type="entry name" value="DNA-bd_dom_put_sf"/>
</dbReference>
<feature type="region of interest" description="Disordered" evidence="5">
    <location>
        <begin position="1"/>
        <end position="103"/>
    </location>
</feature>
<name>A0A553P885_TIGCA</name>
<dbReference type="InterPro" id="IPR037000">
    <property type="entry name" value="Ski_DNA-bd_sf"/>
</dbReference>
<dbReference type="OrthoDB" id="6436112at2759"/>
<comment type="subcellular location">
    <subcellularLocation>
        <location evidence="1">Nucleus</location>
    </subcellularLocation>
</comment>
<dbReference type="PANTHER" id="PTHR12577">
    <property type="entry name" value="DACHSHUND"/>
    <property type="match status" value="1"/>
</dbReference>
<feature type="compositionally biased region" description="Low complexity" evidence="5">
    <location>
        <begin position="12"/>
        <end position="28"/>
    </location>
</feature>
<sequence>MAMCLTKLATESSSSSISHAHNNNGSSAPIMETAKLTPTSGNSSATPTPEYPARSSPPSSLGRGSPQLNHHSNHHHHHHHRGGGGISPPLRGGGGASPPPTLVPSAMSMVSMASMLGHPGGMPPSLFSMGYPRDLGGRNHGIDDFASSMHKFMDRSFGDSPPPPSVPTNDPTANECKIVEYRGEKLAAFTISGKTMLCLPQAFELFLKHLVGGLHTVYTKLKRLEITPIVCNVEQVRILRGLGAIQPGVNRCKLLADTDFDTLYKDCTTSSSRPGRPPKRGVPFPPMSPQDAMLHLKSIHNGGDPYKDGPYPKEPRLDKNPFGNGFGPHGHPGLNPMAAQFMALNHPAAAQAAQAAFLSHSAAGGGGGGPGLPPFGGLPVVTSSPSIPGRPEPQNFMKNPGFSSLEALQRSGLFGAAYLERMREGQRTLQDQQERAAAAAAAAAAAVAATDQDKRDRRHSDGLSSEEKDRSHRMHHDARRDSLERSSSLHRNHSDHQPHHQHHQQQPHRDGGSNSPVLNLSKPSGSESPISDPGHHRLGDVEEEEEEDVVSDDDIAPVSDKKEDKENNNRDILANGKGPVNPTSIPGFPSNLVENMAAMAAASGQTGGGDGQLNSVYGLIGNIQALLKMAVENAKKDESPTITKSDPKTDIGLSKGQPNKAPMSRTTPSGSIHDELEEMKKNSQIYLKRFKKEKRYRRKLQEQLELETKRRVQMEEALKMTSAETLKRITESMHKEMEEKQMNESVDIRKDSSDSLEGRGSNYGQSRRDSLGPRGAGEDSPGLPSTPKSHDGSSVGEDDEDEDDTHGLNKSSSSSSLHPQYNAKVSSTSDNGKNGSRGGNNASAIGGVTTATIGGASTPPRDAPTIGFAKNLFPFNGSSLFGSAN</sequence>
<dbReference type="InterPro" id="IPR052417">
    <property type="entry name" value="Dachshund_domain"/>
</dbReference>
<evidence type="ECO:0000256" key="1">
    <source>
        <dbReference type="ARBA" id="ARBA00004123"/>
    </source>
</evidence>
<dbReference type="PANTHER" id="PTHR12577:SF6">
    <property type="entry name" value="DACHSHUND, ISOFORM B"/>
    <property type="match status" value="1"/>
</dbReference>
<feature type="compositionally biased region" description="Low complexity" evidence="5">
    <location>
        <begin position="52"/>
        <end position="70"/>
    </location>
</feature>
<dbReference type="Proteomes" id="UP000318571">
    <property type="component" value="Chromosome 3"/>
</dbReference>
<evidence type="ECO:0000313" key="7">
    <source>
        <dbReference type="EMBL" id="TRY73892.1"/>
    </source>
</evidence>
<evidence type="ECO:0000256" key="5">
    <source>
        <dbReference type="SAM" id="MobiDB-lite"/>
    </source>
</evidence>
<gene>
    <name evidence="7" type="ORF">TCAL_07775</name>
</gene>
<feature type="compositionally biased region" description="Basic and acidic residues" evidence="5">
    <location>
        <begin position="735"/>
        <end position="757"/>
    </location>
</feature>
<dbReference type="FunFam" id="3.10.260.20:FF:000001">
    <property type="entry name" value="Dachshund homolog 1"/>
    <property type="match status" value="1"/>
</dbReference>
<evidence type="ECO:0000256" key="2">
    <source>
        <dbReference type="ARBA" id="ARBA00023242"/>
    </source>
</evidence>
<feature type="compositionally biased region" description="Gly residues" evidence="5">
    <location>
        <begin position="83"/>
        <end position="96"/>
    </location>
</feature>
<proteinExistence type="inferred from homology"/>
<dbReference type="STRING" id="6832.A0A553P885"/>
<dbReference type="SUPFAM" id="SSF46955">
    <property type="entry name" value="Putative DNA-binding domain"/>
    <property type="match status" value="1"/>
</dbReference>
<feature type="compositionally biased region" description="Acidic residues" evidence="5">
    <location>
        <begin position="541"/>
        <end position="555"/>
    </location>
</feature>
<feature type="coiled-coil region" evidence="4">
    <location>
        <begin position="673"/>
        <end position="717"/>
    </location>
</feature>
<feature type="compositionally biased region" description="Polar residues" evidence="5">
    <location>
        <begin position="512"/>
        <end position="529"/>
    </location>
</feature>
<feature type="compositionally biased region" description="Basic residues" evidence="5">
    <location>
        <begin position="71"/>
        <end position="82"/>
    </location>
</feature>
<keyword evidence="2" id="KW-0539">Nucleus</keyword>
<evidence type="ECO:0000256" key="3">
    <source>
        <dbReference type="ARBA" id="ARBA00038192"/>
    </source>
</evidence>
<reference evidence="7 8" key="1">
    <citation type="journal article" date="2018" name="Nat. Ecol. Evol.">
        <title>Genomic signatures of mitonuclear coevolution across populations of Tigriopus californicus.</title>
        <authorList>
            <person name="Barreto F.S."/>
            <person name="Watson E.T."/>
            <person name="Lima T.G."/>
            <person name="Willett C.S."/>
            <person name="Edmands S."/>
            <person name="Li W."/>
            <person name="Burton R.S."/>
        </authorList>
    </citation>
    <scope>NUCLEOTIDE SEQUENCE [LARGE SCALE GENOMIC DNA]</scope>
    <source>
        <strain evidence="7 8">San Diego</strain>
    </source>
</reference>
<feature type="region of interest" description="Disordered" evidence="5">
    <location>
        <begin position="637"/>
        <end position="671"/>
    </location>
</feature>
<dbReference type="EMBL" id="VCGU01000007">
    <property type="protein sequence ID" value="TRY73892.1"/>
    <property type="molecule type" value="Genomic_DNA"/>
</dbReference>
<feature type="compositionally biased region" description="Basic and acidic residues" evidence="5">
    <location>
        <begin position="637"/>
        <end position="649"/>
    </location>
</feature>
<feature type="compositionally biased region" description="Basic and acidic residues" evidence="5">
    <location>
        <begin position="559"/>
        <end position="569"/>
    </location>
</feature>
<feature type="domain" description="SKI/SNO/DAC" evidence="6">
    <location>
        <begin position="162"/>
        <end position="268"/>
    </location>
</feature>
<feature type="compositionally biased region" description="Polar residues" evidence="5">
    <location>
        <begin position="817"/>
        <end position="834"/>
    </location>
</feature>
<evidence type="ECO:0000313" key="8">
    <source>
        <dbReference type="Proteomes" id="UP000318571"/>
    </source>
</evidence>
<feature type="compositionally biased region" description="Low complexity" evidence="5">
    <location>
        <begin position="842"/>
        <end position="858"/>
    </location>
</feature>
<dbReference type="GO" id="GO:0005634">
    <property type="term" value="C:nucleus"/>
    <property type="evidence" value="ECO:0007669"/>
    <property type="project" value="UniProtKB-SubCell"/>
</dbReference>